<evidence type="ECO:0000313" key="2">
    <source>
        <dbReference type="EMBL" id="EFM65281.1"/>
    </source>
</evidence>
<dbReference type="GO" id="GO:0005840">
    <property type="term" value="C:ribosome"/>
    <property type="evidence" value="ECO:0007669"/>
    <property type="project" value="UniProtKB-KW"/>
</dbReference>
<dbReference type="Proteomes" id="UP000003244">
    <property type="component" value="Unassembled WGS sequence"/>
</dbReference>
<protein>
    <submittedName>
        <fullName evidence="2">Ribosomal protein L7Ae</fullName>
    </submittedName>
</protein>
<dbReference type="InterPro" id="IPR004038">
    <property type="entry name" value="Ribosomal_eL8/eL30/eS12/Gad45"/>
</dbReference>
<dbReference type="RefSeq" id="WP_007788297.1">
    <property type="nucleotide sequence ID" value="NZ_ADGQ01000011.1"/>
</dbReference>
<organism evidence="2 3">
    <name type="scientific">Peptostreptococcus stomatis DSM 17678</name>
    <dbReference type="NCBI Taxonomy" id="596315"/>
    <lineage>
        <taxon>Bacteria</taxon>
        <taxon>Bacillati</taxon>
        <taxon>Bacillota</taxon>
        <taxon>Clostridia</taxon>
        <taxon>Peptostreptococcales</taxon>
        <taxon>Peptostreptococcaceae</taxon>
        <taxon>Peptostreptococcus</taxon>
    </lineage>
</organism>
<reference evidence="2 3" key="1">
    <citation type="submission" date="2010-08" db="EMBL/GenBank/DDBJ databases">
        <authorList>
            <person name="Harkins D.M."/>
            <person name="Madupu R."/>
            <person name="Durkin A.S."/>
            <person name="Torralba M."/>
            <person name="Methe B."/>
            <person name="Sutton G.G."/>
            <person name="Nelson K.E."/>
        </authorList>
    </citation>
    <scope>NUCLEOTIDE SEQUENCE [LARGE SCALE GENOMIC DNA]</scope>
    <source>
        <strain evidence="2 3">DSM 17678</strain>
    </source>
</reference>
<dbReference type="SUPFAM" id="SSF55315">
    <property type="entry name" value="L30e-like"/>
    <property type="match status" value="1"/>
</dbReference>
<dbReference type="EMBL" id="ADGQ01000011">
    <property type="protein sequence ID" value="EFM65281.1"/>
    <property type="molecule type" value="Genomic_DNA"/>
</dbReference>
<dbReference type="OrthoDB" id="9794863at2"/>
<dbReference type="Gene3D" id="3.30.1330.30">
    <property type="match status" value="1"/>
</dbReference>
<comment type="caution">
    <text evidence="2">The sequence shown here is derived from an EMBL/GenBank/DDBJ whole genome shotgun (WGS) entry which is preliminary data.</text>
</comment>
<feature type="domain" description="Ribosomal protein eL8/eL30/eS12/Gadd45" evidence="1">
    <location>
        <begin position="4"/>
        <end position="94"/>
    </location>
</feature>
<dbReference type="Pfam" id="PF01248">
    <property type="entry name" value="Ribosomal_L7Ae"/>
    <property type="match status" value="1"/>
</dbReference>
<dbReference type="GeneID" id="84799999"/>
<dbReference type="STRING" id="596315.HMPREF0634_1221"/>
<name>E0E1F1_9FIRM</name>
<dbReference type="eggNOG" id="COG1358">
    <property type="taxonomic scope" value="Bacteria"/>
</dbReference>
<proteinExistence type="predicted"/>
<keyword evidence="3" id="KW-1185">Reference proteome</keyword>
<evidence type="ECO:0000259" key="1">
    <source>
        <dbReference type="Pfam" id="PF01248"/>
    </source>
</evidence>
<evidence type="ECO:0000313" key="3">
    <source>
        <dbReference type="Proteomes" id="UP000003244"/>
    </source>
</evidence>
<keyword evidence="2" id="KW-0687">Ribonucleoprotein</keyword>
<dbReference type="InterPro" id="IPR029064">
    <property type="entry name" value="Ribosomal_eL30-like_sf"/>
</dbReference>
<keyword evidence="2" id="KW-0689">Ribosomal protein</keyword>
<accession>E0E1F1</accession>
<gene>
    <name evidence="2" type="ORF">HMPREF0634_1221</name>
</gene>
<sequence length="104" mass="11608">MNEKKIYSWLGLAMRSGNLVSGDDTTLRDLKKMRLSLIILADDASANTKKLFTDKSSYRNIACRQFGTKEELGRSIGKSPRAVLGIKDKKMSDQILILLDGTEI</sequence>
<dbReference type="AlphaFoldDB" id="E0E1F1"/>